<keyword evidence="11" id="KW-0411">Iron-sulfur</keyword>
<evidence type="ECO:0000256" key="6">
    <source>
        <dbReference type="ARBA" id="ARBA00022485"/>
    </source>
</evidence>
<dbReference type="GO" id="GO:0006284">
    <property type="term" value="P:base-excision repair"/>
    <property type="evidence" value="ECO:0007669"/>
    <property type="project" value="UniProtKB-UniRule"/>
</dbReference>
<evidence type="ECO:0000256" key="3">
    <source>
        <dbReference type="ARBA" id="ARBA00008343"/>
    </source>
</evidence>
<keyword evidence="12" id="KW-0234">DNA repair</keyword>
<dbReference type="InterPro" id="IPR044298">
    <property type="entry name" value="MIG/MutY"/>
</dbReference>
<comment type="caution">
    <text evidence="16">The sequence shown here is derived from an EMBL/GenBank/DDBJ whole genome shotgun (WGS) entry which is preliminary data.</text>
</comment>
<dbReference type="InterPro" id="IPR011257">
    <property type="entry name" value="DNA_glycosylase"/>
</dbReference>
<evidence type="ECO:0000256" key="1">
    <source>
        <dbReference type="ARBA" id="ARBA00000843"/>
    </source>
</evidence>
<dbReference type="OrthoDB" id="9802365at2"/>
<dbReference type="InterPro" id="IPR000445">
    <property type="entry name" value="HhH_motif"/>
</dbReference>
<feature type="domain" description="HhH-GPD" evidence="15">
    <location>
        <begin position="46"/>
        <end position="195"/>
    </location>
</feature>
<dbReference type="GO" id="GO:0046872">
    <property type="term" value="F:metal ion binding"/>
    <property type="evidence" value="ECO:0007669"/>
    <property type="project" value="UniProtKB-UniRule"/>
</dbReference>
<evidence type="ECO:0000259" key="15">
    <source>
        <dbReference type="SMART" id="SM00478"/>
    </source>
</evidence>
<dbReference type="CDD" id="cd03431">
    <property type="entry name" value="NUDIX_DNA_Glycosylase_C-MutY"/>
    <property type="match status" value="1"/>
</dbReference>
<dbReference type="NCBIfam" id="TIGR01084">
    <property type="entry name" value="mutY"/>
    <property type="match status" value="1"/>
</dbReference>
<dbReference type="GO" id="GO:0051539">
    <property type="term" value="F:4 iron, 4 sulfur cluster binding"/>
    <property type="evidence" value="ECO:0007669"/>
    <property type="project" value="UniProtKB-UniRule"/>
</dbReference>
<dbReference type="PANTHER" id="PTHR42944">
    <property type="entry name" value="ADENINE DNA GLYCOSYLASE"/>
    <property type="match status" value="1"/>
</dbReference>
<evidence type="ECO:0000256" key="9">
    <source>
        <dbReference type="ARBA" id="ARBA00022801"/>
    </source>
</evidence>
<dbReference type="SUPFAM" id="SSF55811">
    <property type="entry name" value="Nudix"/>
    <property type="match status" value="1"/>
</dbReference>
<dbReference type="Pfam" id="PF14815">
    <property type="entry name" value="NUDIX_4"/>
    <property type="match status" value="1"/>
</dbReference>
<evidence type="ECO:0000256" key="8">
    <source>
        <dbReference type="ARBA" id="ARBA00022763"/>
    </source>
</evidence>
<keyword evidence="8 14" id="KW-0227">DNA damage</keyword>
<evidence type="ECO:0000256" key="11">
    <source>
        <dbReference type="ARBA" id="ARBA00023014"/>
    </source>
</evidence>
<evidence type="ECO:0000256" key="2">
    <source>
        <dbReference type="ARBA" id="ARBA00002933"/>
    </source>
</evidence>
<dbReference type="InterPro" id="IPR023170">
    <property type="entry name" value="HhH_base_excis_C"/>
</dbReference>
<dbReference type="GO" id="GO:0006298">
    <property type="term" value="P:mismatch repair"/>
    <property type="evidence" value="ECO:0007669"/>
    <property type="project" value="TreeGrafter"/>
</dbReference>
<evidence type="ECO:0000256" key="7">
    <source>
        <dbReference type="ARBA" id="ARBA00022723"/>
    </source>
</evidence>
<dbReference type="InterPro" id="IPR029119">
    <property type="entry name" value="MutY_C"/>
</dbReference>
<sequence>MIAEEILPWYDKHARELPWRLSPRQKRANPNVLYADPYRVWLSEIMLQQTTVATVKGYYEKFLASWPTVNDLAKEDLDNVLSAWAGLGYYARARNLHKCAKVVADELGGVFPDTEEGLLKLPGVGPYTAAAIAAIAYDRPATVVDGNVERVIARYYALEDPLPGVKPQMKECAQQQTPYERAGDYAQAMMDLGATICTPRSPGCVICPIQTACLARKSGIAESLPKKAPKKEKPTRRTYAYLFLSDERGALLRRRPEKGLLGGMTEVPTGDWVKQGDAVRNPELDHLAQWTELEGVVKHTFTHFHFEITVLTSKISQNLDGIAEAVQGAWAHKTEFSGLALPTVMKKILRHADYI</sequence>
<keyword evidence="10 14" id="KW-0408">Iron</keyword>
<keyword evidence="17" id="KW-1185">Reference proteome</keyword>
<dbReference type="Gene3D" id="1.10.1670.10">
    <property type="entry name" value="Helix-hairpin-Helix base-excision DNA repair enzymes (C-terminal)"/>
    <property type="match status" value="1"/>
</dbReference>
<evidence type="ECO:0000313" key="17">
    <source>
        <dbReference type="Proteomes" id="UP000034491"/>
    </source>
</evidence>
<dbReference type="SMART" id="SM00478">
    <property type="entry name" value="ENDO3c"/>
    <property type="match status" value="1"/>
</dbReference>
<dbReference type="Proteomes" id="UP000034491">
    <property type="component" value="Unassembled WGS sequence"/>
</dbReference>
<dbReference type="RefSeq" id="WP_046503699.1">
    <property type="nucleotide sequence ID" value="NZ_LANI01000003.1"/>
</dbReference>
<gene>
    <name evidence="16" type="ORF">WH95_04720</name>
</gene>
<dbReference type="AlphaFoldDB" id="A0A0M2RBG1"/>
<dbReference type="Pfam" id="PF00633">
    <property type="entry name" value="HHH"/>
    <property type="match status" value="1"/>
</dbReference>
<reference evidence="16 17" key="1">
    <citation type="submission" date="2015-03" db="EMBL/GenBank/DDBJ databases">
        <title>Genome sequence of Kiloniella sp. P1-1, isolated from the gut microflora of Pacific white shrimp, Penaeus vannamei.</title>
        <authorList>
            <person name="Shao Z."/>
            <person name="Wang L."/>
            <person name="Li X."/>
        </authorList>
    </citation>
    <scope>NUCLEOTIDE SEQUENCE [LARGE SCALE GENOMIC DNA]</scope>
    <source>
        <strain evidence="16 17">P1-1</strain>
    </source>
</reference>
<keyword evidence="9" id="KW-0378">Hydrolase</keyword>
<evidence type="ECO:0000256" key="13">
    <source>
        <dbReference type="ARBA" id="ARBA00023295"/>
    </source>
</evidence>
<dbReference type="FunFam" id="1.10.340.30:FF:000002">
    <property type="entry name" value="Adenine DNA glycosylase"/>
    <property type="match status" value="1"/>
</dbReference>
<keyword evidence="7" id="KW-0479">Metal-binding</keyword>
<proteinExistence type="inferred from homology"/>
<dbReference type="InterPro" id="IPR005760">
    <property type="entry name" value="A/G_AdeGlyc_MutY"/>
</dbReference>
<dbReference type="SUPFAM" id="SSF48150">
    <property type="entry name" value="DNA-glycosylase"/>
    <property type="match status" value="1"/>
</dbReference>
<accession>A0A0M2RBG1</accession>
<evidence type="ECO:0000256" key="10">
    <source>
        <dbReference type="ARBA" id="ARBA00023004"/>
    </source>
</evidence>
<evidence type="ECO:0000313" key="16">
    <source>
        <dbReference type="EMBL" id="KKJ77749.1"/>
    </source>
</evidence>
<dbReference type="STRING" id="1549748.WH95_04720"/>
<dbReference type="InterPro" id="IPR003265">
    <property type="entry name" value="HhH-GPD_domain"/>
</dbReference>
<dbReference type="PROSITE" id="PS01155">
    <property type="entry name" value="ENDONUCLEASE_III_2"/>
    <property type="match status" value="1"/>
</dbReference>
<name>A0A0M2RBG1_9PROT</name>
<keyword evidence="6" id="KW-0004">4Fe-4S</keyword>
<dbReference type="GO" id="GO:0035485">
    <property type="term" value="F:adenine/guanine mispair binding"/>
    <property type="evidence" value="ECO:0007669"/>
    <property type="project" value="TreeGrafter"/>
</dbReference>
<dbReference type="Gene3D" id="3.90.79.10">
    <property type="entry name" value="Nucleoside Triphosphate Pyrophosphohydrolase"/>
    <property type="match status" value="1"/>
</dbReference>
<protein>
    <recommendedName>
        <fullName evidence="5 14">Adenine DNA glycosylase</fullName>
        <ecNumber evidence="4 14">3.2.2.31</ecNumber>
    </recommendedName>
</protein>
<evidence type="ECO:0000256" key="12">
    <source>
        <dbReference type="ARBA" id="ARBA00023204"/>
    </source>
</evidence>
<comment type="cofactor">
    <cofactor evidence="14">
        <name>[4Fe-4S] cluster</name>
        <dbReference type="ChEBI" id="CHEBI:49883"/>
    </cofactor>
    <text evidence="14">Binds 1 [4Fe-4S] cluster.</text>
</comment>
<dbReference type="EMBL" id="LANI01000003">
    <property type="protein sequence ID" value="KKJ77749.1"/>
    <property type="molecule type" value="Genomic_DNA"/>
</dbReference>
<organism evidence="16 17">
    <name type="scientific">Kiloniella litopenaei</name>
    <dbReference type="NCBI Taxonomy" id="1549748"/>
    <lineage>
        <taxon>Bacteria</taxon>
        <taxon>Pseudomonadati</taxon>
        <taxon>Pseudomonadota</taxon>
        <taxon>Alphaproteobacteria</taxon>
        <taxon>Rhodospirillales</taxon>
        <taxon>Kiloniellaceae</taxon>
        <taxon>Kiloniella</taxon>
    </lineage>
</organism>
<comment type="function">
    <text evidence="2">Adenine glycosylase active on G-A mispairs. MutY also corrects error-prone DNA synthesis past GO lesions which are due to the oxidatively damaged form of guanine: 7,8-dihydro-8-oxoguanine (8-oxo-dGTP).</text>
</comment>
<dbReference type="CDD" id="cd00056">
    <property type="entry name" value="ENDO3c"/>
    <property type="match status" value="1"/>
</dbReference>
<dbReference type="GO" id="GO:0000701">
    <property type="term" value="F:purine-specific mismatch base pair DNA N-glycosylase activity"/>
    <property type="evidence" value="ECO:0007669"/>
    <property type="project" value="UniProtKB-EC"/>
</dbReference>
<evidence type="ECO:0000256" key="14">
    <source>
        <dbReference type="RuleBase" id="RU365096"/>
    </source>
</evidence>
<comment type="catalytic activity">
    <reaction evidence="1 14">
        <text>Hydrolyzes free adenine bases from 7,8-dihydro-8-oxoguanine:adenine mismatched double-stranded DNA, leaving an apurinic site.</text>
        <dbReference type="EC" id="3.2.2.31"/>
    </reaction>
</comment>
<evidence type="ECO:0000256" key="5">
    <source>
        <dbReference type="ARBA" id="ARBA00022023"/>
    </source>
</evidence>
<dbReference type="Gene3D" id="1.10.340.30">
    <property type="entry name" value="Hypothetical protein, domain 2"/>
    <property type="match status" value="1"/>
</dbReference>
<dbReference type="PATRIC" id="fig|1549748.8.peg.2426"/>
<dbReference type="InterPro" id="IPR004035">
    <property type="entry name" value="Endouclease-III_FeS-bd_BS"/>
</dbReference>
<comment type="similarity">
    <text evidence="3 14">Belongs to the Nth/MutY family.</text>
</comment>
<dbReference type="GO" id="GO:0034039">
    <property type="term" value="F:8-oxo-7,8-dihydroguanine DNA N-glycosylase activity"/>
    <property type="evidence" value="ECO:0007669"/>
    <property type="project" value="TreeGrafter"/>
</dbReference>
<dbReference type="Pfam" id="PF00730">
    <property type="entry name" value="HhH-GPD"/>
    <property type="match status" value="1"/>
</dbReference>
<evidence type="ECO:0000256" key="4">
    <source>
        <dbReference type="ARBA" id="ARBA00012045"/>
    </source>
</evidence>
<dbReference type="PANTHER" id="PTHR42944:SF1">
    <property type="entry name" value="ADENINE DNA GLYCOSYLASE"/>
    <property type="match status" value="1"/>
</dbReference>
<dbReference type="InterPro" id="IPR015797">
    <property type="entry name" value="NUDIX_hydrolase-like_dom_sf"/>
</dbReference>
<dbReference type="EC" id="3.2.2.31" evidence="4 14"/>
<dbReference type="GO" id="GO:0032357">
    <property type="term" value="F:oxidized purine DNA binding"/>
    <property type="evidence" value="ECO:0007669"/>
    <property type="project" value="TreeGrafter"/>
</dbReference>
<keyword evidence="13 14" id="KW-0326">Glycosidase</keyword>
<dbReference type="PROSITE" id="PS00764">
    <property type="entry name" value="ENDONUCLEASE_III_1"/>
    <property type="match status" value="1"/>
</dbReference>
<dbReference type="InterPro" id="IPR004036">
    <property type="entry name" value="Endonuclease-III-like_CS2"/>
</dbReference>